<evidence type="ECO:0000313" key="1">
    <source>
        <dbReference type="EMBL" id="KAI9908465.1"/>
    </source>
</evidence>
<organism evidence="1 2">
    <name type="scientific">Peronosclerospora sorghi</name>
    <dbReference type="NCBI Taxonomy" id="230839"/>
    <lineage>
        <taxon>Eukaryota</taxon>
        <taxon>Sar</taxon>
        <taxon>Stramenopiles</taxon>
        <taxon>Oomycota</taxon>
        <taxon>Peronosporomycetes</taxon>
        <taxon>Peronosporales</taxon>
        <taxon>Peronosporaceae</taxon>
        <taxon>Peronosclerospora</taxon>
    </lineage>
</organism>
<evidence type="ECO:0000313" key="2">
    <source>
        <dbReference type="Proteomes" id="UP001163321"/>
    </source>
</evidence>
<dbReference type="EMBL" id="CM047587">
    <property type="protein sequence ID" value="KAI9908465.1"/>
    <property type="molecule type" value="Genomic_DNA"/>
</dbReference>
<reference evidence="1 2" key="1">
    <citation type="journal article" date="2022" name="bioRxiv">
        <title>The genome of the oomycete Peronosclerospora sorghi, a cosmopolitan pathogen of maize and sorghum, is inflated with dispersed pseudogenes.</title>
        <authorList>
            <person name="Fletcher K."/>
            <person name="Martin F."/>
            <person name="Isakeit T."/>
            <person name="Cavanaugh K."/>
            <person name="Magill C."/>
            <person name="Michelmore R."/>
        </authorList>
    </citation>
    <scope>NUCLEOTIDE SEQUENCE [LARGE SCALE GENOMIC DNA]</scope>
    <source>
        <strain evidence="1">P6</strain>
    </source>
</reference>
<accession>A0ACC0VR88</accession>
<comment type="caution">
    <text evidence="1">The sequence shown here is derived from an EMBL/GenBank/DDBJ whole genome shotgun (WGS) entry which is preliminary data.</text>
</comment>
<proteinExistence type="predicted"/>
<protein>
    <submittedName>
        <fullName evidence="1">Uncharacterized protein</fullName>
    </submittedName>
</protein>
<dbReference type="Proteomes" id="UP001163321">
    <property type="component" value="Chromosome 8"/>
</dbReference>
<keyword evidence="2" id="KW-1185">Reference proteome</keyword>
<sequence length="119" mass="12789">MAAPKAGIRIIPRPRVEEGSPAVVPIPSRDPFPAFQGEYSEMKSPPCIRDEREVQPGKAYILDLCLLGNVTIEAKITKQEMEIDVTGRVSKSTAGEDDAPAVSSASEDKSEPKIPTILG</sequence>
<name>A0ACC0VR88_9STRA</name>
<gene>
    <name evidence="1" type="ORF">PsorP6_003866</name>
</gene>